<reference evidence="1 2" key="1">
    <citation type="journal article" date="2017" name="MBio">
        <title>Type VI secretion-mediated competition in the bee gut microbiome.</title>
        <authorList>
            <person name="Steele M.I."/>
            <person name="Kwong W.K."/>
            <person name="Powell J.E."/>
            <person name="Whiteley M."/>
            <person name="Moran N.A."/>
        </authorList>
    </citation>
    <scope>NUCLEOTIDE SEQUENCE [LARGE SCALE GENOMIC DNA]</scope>
    <source>
        <strain evidence="1 2">PEB0171</strain>
    </source>
</reference>
<protein>
    <submittedName>
        <fullName evidence="1">Uncharacterized protein</fullName>
    </submittedName>
</protein>
<comment type="caution">
    <text evidence="1">The sequence shown here is derived from an EMBL/GenBank/DDBJ whole genome shotgun (WGS) entry which is preliminary data.</text>
</comment>
<name>A0A2N9Y7A8_9NEIS</name>
<dbReference type="EMBL" id="MEIV01000009">
    <property type="protein sequence ID" value="PIT65066.1"/>
    <property type="molecule type" value="Genomic_DNA"/>
</dbReference>
<sequence>MNRVNIMLNFSYLSNTDGSKPSLLLSDKSVELLNDALFYLEKKLEFILILMVQQKFILTIKKS</sequence>
<proteinExistence type="predicted"/>
<gene>
    <name evidence="1" type="ORF">BHC47_09570</name>
</gene>
<evidence type="ECO:0000313" key="2">
    <source>
        <dbReference type="Proteomes" id="UP000231094"/>
    </source>
</evidence>
<dbReference type="AlphaFoldDB" id="A0A2N9Y7A8"/>
<evidence type="ECO:0000313" key="1">
    <source>
        <dbReference type="EMBL" id="PIT65066.1"/>
    </source>
</evidence>
<dbReference type="Proteomes" id="UP000231094">
    <property type="component" value="Unassembled WGS sequence"/>
</dbReference>
<accession>A0A2N9Y7A8</accession>
<organism evidence="1 2">
    <name type="scientific">Snodgrassella alvi</name>
    <dbReference type="NCBI Taxonomy" id="1196083"/>
    <lineage>
        <taxon>Bacteria</taxon>
        <taxon>Pseudomonadati</taxon>
        <taxon>Pseudomonadota</taxon>
        <taxon>Betaproteobacteria</taxon>
        <taxon>Neisseriales</taxon>
        <taxon>Neisseriaceae</taxon>
        <taxon>Snodgrassella</taxon>
    </lineage>
</organism>